<evidence type="ECO:0000313" key="1">
    <source>
        <dbReference type="EMBL" id="TWT78185.1"/>
    </source>
</evidence>
<evidence type="ECO:0008006" key="3">
    <source>
        <dbReference type="Google" id="ProtNLM"/>
    </source>
</evidence>
<keyword evidence="2" id="KW-1185">Reference proteome</keyword>
<dbReference type="RefSeq" id="WP_146584443.1">
    <property type="nucleotide sequence ID" value="NZ_SJPO01000002.1"/>
</dbReference>
<organism evidence="1 2">
    <name type="scientific">Posidoniimonas polymericola</name>
    <dbReference type="NCBI Taxonomy" id="2528002"/>
    <lineage>
        <taxon>Bacteria</taxon>
        <taxon>Pseudomonadati</taxon>
        <taxon>Planctomycetota</taxon>
        <taxon>Planctomycetia</taxon>
        <taxon>Pirellulales</taxon>
        <taxon>Lacipirellulaceae</taxon>
        <taxon>Posidoniimonas</taxon>
    </lineage>
</organism>
<dbReference type="Proteomes" id="UP000318478">
    <property type="component" value="Unassembled WGS sequence"/>
</dbReference>
<accession>A0A5C5YT94</accession>
<gene>
    <name evidence="1" type="ORF">Pla123a_09750</name>
</gene>
<reference evidence="1 2" key="1">
    <citation type="submission" date="2019-02" db="EMBL/GenBank/DDBJ databases">
        <title>Deep-cultivation of Planctomycetes and their phenomic and genomic characterization uncovers novel biology.</title>
        <authorList>
            <person name="Wiegand S."/>
            <person name="Jogler M."/>
            <person name="Boedeker C."/>
            <person name="Pinto D."/>
            <person name="Vollmers J."/>
            <person name="Rivas-Marin E."/>
            <person name="Kohn T."/>
            <person name="Peeters S.H."/>
            <person name="Heuer A."/>
            <person name="Rast P."/>
            <person name="Oberbeckmann S."/>
            <person name="Bunk B."/>
            <person name="Jeske O."/>
            <person name="Meyerdierks A."/>
            <person name="Storesund J.E."/>
            <person name="Kallscheuer N."/>
            <person name="Luecker S."/>
            <person name="Lage O.M."/>
            <person name="Pohl T."/>
            <person name="Merkel B.J."/>
            <person name="Hornburger P."/>
            <person name="Mueller R.-W."/>
            <person name="Bruemmer F."/>
            <person name="Labrenz M."/>
            <person name="Spormann A.M."/>
            <person name="Op Den Camp H."/>
            <person name="Overmann J."/>
            <person name="Amann R."/>
            <person name="Jetten M.S.M."/>
            <person name="Mascher T."/>
            <person name="Medema M.H."/>
            <person name="Devos D.P."/>
            <person name="Kaster A.-K."/>
            <person name="Ovreas L."/>
            <person name="Rohde M."/>
            <person name="Galperin M.Y."/>
            <person name="Jogler C."/>
        </authorList>
    </citation>
    <scope>NUCLEOTIDE SEQUENCE [LARGE SCALE GENOMIC DNA]</scope>
    <source>
        <strain evidence="1 2">Pla123a</strain>
    </source>
</reference>
<proteinExistence type="predicted"/>
<dbReference type="OrthoDB" id="289736at2"/>
<name>A0A5C5YT94_9BACT</name>
<protein>
    <recommendedName>
        <fullName evidence="3">DUF4864 domain-containing protein</fullName>
    </recommendedName>
</protein>
<comment type="caution">
    <text evidence="1">The sequence shown here is derived from an EMBL/GenBank/DDBJ whole genome shotgun (WGS) entry which is preliminary data.</text>
</comment>
<dbReference type="EMBL" id="SJPO01000002">
    <property type="protein sequence ID" value="TWT78185.1"/>
    <property type="molecule type" value="Genomic_DNA"/>
</dbReference>
<sequence length="195" mass="20778">MEQRPQDAARSKKSLSRLALVGLVSFLVGVAGVLALSQSGGSDRAGEPIVSGPRPVPAATPPAVEALHAPQDVVRRQMDALTRYRLDRSAIAEVYAYASPANRSVTGPLGRFEKMILAPPYDTMAVNRGYRIGEAVEHGDLATVLVTVVATNNEVHLFRFYLSRDAAAPDGGWQTDRVFCLTGGPPVDAATPLEI</sequence>
<dbReference type="AlphaFoldDB" id="A0A5C5YT94"/>
<evidence type="ECO:0000313" key="2">
    <source>
        <dbReference type="Proteomes" id="UP000318478"/>
    </source>
</evidence>